<dbReference type="InParanoid" id="A0A0V0QTE4"/>
<dbReference type="AlphaFoldDB" id="A0A0V0QTE4"/>
<keyword evidence="2" id="KW-1185">Reference proteome</keyword>
<proteinExistence type="predicted"/>
<evidence type="ECO:0000313" key="2">
    <source>
        <dbReference type="Proteomes" id="UP000054937"/>
    </source>
</evidence>
<reference evidence="1 2" key="1">
    <citation type="journal article" date="2015" name="Sci. Rep.">
        <title>Genome of the facultative scuticociliatosis pathogen Pseudocohnilembus persalinus provides insight into its virulence through horizontal gene transfer.</title>
        <authorList>
            <person name="Xiong J."/>
            <person name="Wang G."/>
            <person name="Cheng J."/>
            <person name="Tian M."/>
            <person name="Pan X."/>
            <person name="Warren A."/>
            <person name="Jiang C."/>
            <person name="Yuan D."/>
            <person name="Miao W."/>
        </authorList>
    </citation>
    <scope>NUCLEOTIDE SEQUENCE [LARGE SCALE GENOMIC DNA]</scope>
    <source>
        <strain evidence="1">36N120E</strain>
    </source>
</reference>
<sequence length="152" mass="17922">MLIFAFFSQYKGYSFAKTLFSCQYLVFLPQKNKRDEIGEEKTLFQQASNSSILNRRCTFLAGTGGRVFTSSYTYQLQFLSQNSIPLYQIFCFLSEIFKQYGIGKSTLVYKKHERPMVEYDYALFVSNRNKNGRKKRHLNHKNSKSLPFYFTI</sequence>
<evidence type="ECO:0000313" key="1">
    <source>
        <dbReference type="EMBL" id="KRX05673.1"/>
    </source>
</evidence>
<gene>
    <name evidence="1" type="ORF">PPERSA_09813</name>
</gene>
<protein>
    <submittedName>
        <fullName evidence="1">Uncharacterized protein</fullName>
    </submittedName>
</protein>
<name>A0A0V0QTE4_PSEPJ</name>
<comment type="caution">
    <text evidence="1">The sequence shown here is derived from an EMBL/GenBank/DDBJ whole genome shotgun (WGS) entry which is preliminary data.</text>
</comment>
<dbReference type="Proteomes" id="UP000054937">
    <property type="component" value="Unassembled WGS sequence"/>
</dbReference>
<organism evidence="1 2">
    <name type="scientific">Pseudocohnilembus persalinus</name>
    <name type="common">Ciliate</name>
    <dbReference type="NCBI Taxonomy" id="266149"/>
    <lineage>
        <taxon>Eukaryota</taxon>
        <taxon>Sar</taxon>
        <taxon>Alveolata</taxon>
        <taxon>Ciliophora</taxon>
        <taxon>Intramacronucleata</taxon>
        <taxon>Oligohymenophorea</taxon>
        <taxon>Scuticociliatia</taxon>
        <taxon>Philasterida</taxon>
        <taxon>Pseudocohnilembidae</taxon>
        <taxon>Pseudocohnilembus</taxon>
    </lineage>
</organism>
<dbReference type="EMBL" id="LDAU01000105">
    <property type="protein sequence ID" value="KRX05673.1"/>
    <property type="molecule type" value="Genomic_DNA"/>
</dbReference>
<accession>A0A0V0QTE4</accession>